<feature type="domain" description="C3H1-type" evidence="2">
    <location>
        <begin position="2"/>
        <end position="29"/>
    </location>
</feature>
<gene>
    <name evidence="3" type="ORF">B0H66DRAFT_606073</name>
</gene>
<evidence type="ECO:0000259" key="2">
    <source>
        <dbReference type="PROSITE" id="PS50103"/>
    </source>
</evidence>
<sequence>MADISRHCNYYANGSTCKNAHCRFAHDPVVRAAAPSAAASGQAIAAREALLMGEWIHVAAELEAAGGIAIANPALAACNLEFRRLTAEVTAAGKRAEANWALAAVLSPL</sequence>
<protein>
    <recommendedName>
        <fullName evidence="2">C3H1-type domain-containing protein</fullName>
    </recommendedName>
</protein>
<comment type="caution">
    <text evidence="3">The sequence shown here is derived from an EMBL/GenBank/DDBJ whole genome shotgun (WGS) entry which is preliminary data.</text>
</comment>
<dbReference type="Proteomes" id="UP001283341">
    <property type="component" value="Unassembled WGS sequence"/>
</dbReference>
<keyword evidence="1" id="KW-0479">Metal-binding</keyword>
<dbReference type="GO" id="GO:0008270">
    <property type="term" value="F:zinc ion binding"/>
    <property type="evidence" value="ECO:0007669"/>
    <property type="project" value="UniProtKB-KW"/>
</dbReference>
<dbReference type="AlphaFoldDB" id="A0AAE0M156"/>
<organism evidence="3 4">
    <name type="scientific">Apodospora peruviana</name>
    <dbReference type="NCBI Taxonomy" id="516989"/>
    <lineage>
        <taxon>Eukaryota</taxon>
        <taxon>Fungi</taxon>
        <taxon>Dikarya</taxon>
        <taxon>Ascomycota</taxon>
        <taxon>Pezizomycotina</taxon>
        <taxon>Sordariomycetes</taxon>
        <taxon>Sordariomycetidae</taxon>
        <taxon>Sordariales</taxon>
        <taxon>Lasiosphaeriaceae</taxon>
        <taxon>Apodospora</taxon>
    </lineage>
</organism>
<proteinExistence type="predicted"/>
<evidence type="ECO:0000313" key="3">
    <source>
        <dbReference type="EMBL" id="KAK3315170.1"/>
    </source>
</evidence>
<evidence type="ECO:0000313" key="4">
    <source>
        <dbReference type="Proteomes" id="UP001283341"/>
    </source>
</evidence>
<dbReference type="EMBL" id="JAUEDM010000006">
    <property type="protein sequence ID" value="KAK3315170.1"/>
    <property type="molecule type" value="Genomic_DNA"/>
</dbReference>
<reference evidence="3" key="2">
    <citation type="submission" date="2023-06" db="EMBL/GenBank/DDBJ databases">
        <authorList>
            <consortium name="Lawrence Berkeley National Laboratory"/>
            <person name="Haridas S."/>
            <person name="Hensen N."/>
            <person name="Bonometti L."/>
            <person name="Westerberg I."/>
            <person name="Brannstrom I.O."/>
            <person name="Guillou S."/>
            <person name="Cros-Aarteil S."/>
            <person name="Calhoun S."/>
            <person name="Kuo A."/>
            <person name="Mondo S."/>
            <person name="Pangilinan J."/>
            <person name="Riley R."/>
            <person name="Labutti K."/>
            <person name="Andreopoulos B."/>
            <person name="Lipzen A."/>
            <person name="Chen C."/>
            <person name="Yanf M."/>
            <person name="Daum C."/>
            <person name="Ng V."/>
            <person name="Clum A."/>
            <person name="Steindorff A."/>
            <person name="Ohm R."/>
            <person name="Martin F."/>
            <person name="Silar P."/>
            <person name="Natvig D."/>
            <person name="Lalanne C."/>
            <person name="Gautier V."/>
            <person name="Ament-Velasquez S.L."/>
            <person name="Kruys A."/>
            <person name="Hutchinson M.I."/>
            <person name="Powell A.J."/>
            <person name="Barry K."/>
            <person name="Miller A.N."/>
            <person name="Grigoriev I.V."/>
            <person name="Debuchy R."/>
            <person name="Gladieux P."/>
            <person name="Thoren M.H."/>
            <person name="Johannesson H."/>
        </authorList>
    </citation>
    <scope>NUCLEOTIDE SEQUENCE</scope>
    <source>
        <strain evidence="3">CBS 118394</strain>
    </source>
</reference>
<dbReference type="InterPro" id="IPR000571">
    <property type="entry name" value="Znf_CCCH"/>
</dbReference>
<keyword evidence="1" id="KW-0862">Zinc</keyword>
<keyword evidence="1" id="KW-0863">Zinc-finger</keyword>
<evidence type="ECO:0000256" key="1">
    <source>
        <dbReference type="PROSITE-ProRule" id="PRU00723"/>
    </source>
</evidence>
<reference evidence="3" key="1">
    <citation type="journal article" date="2023" name="Mol. Phylogenet. Evol.">
        <title>Genome-scale phylogeny and comparative genomics of the fungal order Sordariales.</title>
        <authorList>
            <person name="Hensen N."/>
            <person name="Bonometti L."/>
            <person name="Westerberg I."/>
            <person name="Brannstrom I.O."/>
            <person name="Guillou S."/>
            <person name="Cros-Aarteil S."/>
            <person name="Calhoun S."/>
            <person name="Haridas S."/>
            <person name="Kuo A."/>
            <person name="Mondo S."/>
            <person name="Pangilinan J."/>
            <person name="Riley R."/>
            <person name="LaButti K."/>
            <person name="Andreopoulos B."/>
            <person name="Lipzen A."/>
            <person name="Chen C."/>
            <person name="Yan M."/>
            <person name="Daum C."/>
            <person name="Ng V."/>
            <person name="Clum A."/>
            <person name="Steindorff A."/>
            <person name="Ohm R.A."/>
            <person name="Martin F."/>
            <person name="Silar P."/>
            <person name="Natvig D.O."/>
            <person name="Lalanne C."/>
            <person name="Gautier V."/>
            <person name="Ament-Velasquez S.L."/>
            <person name="Kruys A."/>
            <person name="Hutchinson M.I."/>
            <person name="Powell A.J."/>
            <person name="Barry K."/>
            <person name="Miller A.N."/>
            <person name="Grigoriev I.V."/>
            <person name="Debuchy R."/>
            <person name="Gladieux P."/>
            <person name="Hiltunen Thoren M."/>
            <person name="Johannesson H."/>
        </authorList>
    </citation>
    <scope>NUCLEOTIDE SEQUENCE</scope>
    <source>
        <strain evidence="3">CBS 118394</strain>
    </source>
</reference>
<feature type="zinc finger region" description="C3H1-type" evidence="1">
    <location>
        <begin position="2"/>
        <end position="29"/>
    </location>
</feature>
<keyword evidence="4" id="KW-1185">Reference proteome</keyword>
<name>A0AAE0M156_9PEZI</name>
<dbReference type="PROSITE" id="PS50103">
    <property type="entry name" value="ZF_C3H1"/>
    <property type="match status" value="1"/>
</dbReference>
<accession>A0AAE0M156</accession>